<dbReference type="OrthoDB" id="981124at2"/>
<dbReference type="AlphaFoldDB" id="A0A0P7ATM4"/>
<dbReference type="EMBL" id="LDJX01000004">
    <property type="protein sequence ID" value="KPM31807.1"/>
    <property type="molecule type" value="Genomic_DNA"/>
</dbReference>
<keyword evidence="3" id="KW-1185">Reference proteome</keyword>
<dbReference type="RefSeq" id="WP_054559371.1">
    <property type="nucleotide sequence ID" value="NZ_LDJX01000004.1"/>
</dbReference>
<protein>
    <recommendedName>
        <fullName evidence="4">Helix-hairpin-helix domain-containing protein</fullName>
    </recommendedName>
</protein>
<dbReference type="Proteomes" id="UP000050280">
    <property type="component" value="Unassembled WGS sequence"/>
</dbReference>
<feature type="transmembrane region" description="Helical" evidence="1">
    <location>
        <begin position="16"/>
        <end position="35"/>
    </location>
</feature>
<dbReference type="STRING" id="1300341.I595_2307"/>
<dbReference type="PATRIC" id="fig|1300341.3.peg.2473"/>
<dbReference type="Pfam" id="PF12836">
    <property type="entry name" value="HHH_3"/>
    <property type="match status" value="2"/>
</dbReference>
<evidence type="ECO:0000313" key="2">
    <source>
        <dbReference type="EMBL" id="KPM31807.1"/>
    </source>
</evidence>
<dbReference type="GO" id="GO:0015627">
    <property type="term" value="C:type II protein secretion system complex"/>
    <property type="evidence" value="ECO:0007669"/>
    <property type="project" value="TreeGrafter"/>
</dbReference>
<dbReference type="PANTHER" id="PTHR21180">
    <property type="entry name" value="ENDONUCLEASE/EXONUCLEASE/PHOSPHATASE FAMILY DOMAIN-CONTAINING PROTEIN 1"/>
    <property type="match status" value="1"/>
</dbReference>
<dbReference type="Gene3D" id="1.10.150.280">
    <property type="entry name" value="AF1531-like domain"/>
    <property type="match status" value="2"/>
</dbReference>
<reference evidence="2 3" key="1">
    <citation type="submission" date="2015-09" db="EMBL/GenBank/DDBJ databases">
        <title>Genome sequence of the marine flavobacterium Croceitalea dokdonensis DOKDO 023 that contains proton- and sodium-pumping rhodopsins.</title>
        <authorList>
            <person name="Kwon S.-K."/>
            <person name="Lee H.K."/>
            <person name="Kwak M.-J."/>
            <person name="Kim J.F."/>
        </authorList>
    </citation>
    <scope>NUCLEOTIDE SEQUENCE [LARGE SCALE GENOMIC DNA]</scope>
    <source>
        <strain evidence="2 3">DOKDO 023</strain>
    </source>
</reference>
<comment type="caution">
    <text evidence="2">The sequence shown here is derived from an EMBL/GenBank/DDBJ whole genome shotgun (WGS) entry which is preliminary data.</text>
</comment>
<dbReference type="GO" id="GO:0015628">
    <property type="term" value="P:protein secretion by the type II secretion system"/>
    <property type="evidence" value="ECO:0007669"/>
    <property type="project" value="TreeGrafter"/>
</dbReference>
<dbReference type="SUPFAM" id="SSF47781">
    <property type="entry name" value="RuvA domain 2-like"/>
    <property type="match status" value="2"/>
</dbReference>
<keyword evidence="1" id="KW-0472">Membrane</keyword>
<dbReference type="InterPro" id="IPR010994">
    <property type="entry name" value="RuvA_2-like"/>
</dbReference>
<proteinExistence type="predicted"/>
<evidence type="ECO:0008006" key="4">
    <source>
        <dbReference type="Google" id="ProtNLM"/>
    </source>
</evidence>
<sequence>MDKFWSHFRFNKQERSGIFFLLLLIVILVFALYLYRKRFVRSPFATVVVDTVEQARVDSLISIKKKEKISNNYPFNPNYISDYKGYMLGMSIDEIDRLHQFRKTGSFVNSASEFQKVTLISDSLLSVLAPNFKFPEWVTNKSSNHASKNKTKGNNQIKDINSATQEDLKMIRGIGETLAARILRFRDRLGGFRHLDLLYDVYGLDSTVVKEIRKGFQIQSKHQGPVLNLNEASEEEMSDFVYFGKSKARKIAAYRYAKGKIDSLEDLFNNIGIPINKIDRIALYLSL</sequence>
<name>A0A0P7ATM4_9FLAO</name>
<dbReference type="InterPro" id="IPR051675">
    <property type="entry name" value="Endo/Exo/Phosphatase_dom_1"/>
</dbReference>
<gene>
    <name evidence="2" type="ORF">I595_2307</name>
</gene>
<accession>A0A0P7ATM4</accession>
<evidence type="ECO:0000256" key="1">
    <source>
        <dbReference type="SAM" id="Phobius"/>
    </source>
</evidence>
<evidence type="ECO:0000313" key="3">
    <source>
        <dbReference type="Proteomes" id="UP000050280"/>
    </source>
</evidence>
<dbReference type="PANTHER" id="PTHR21180:SF32">
    <property type="entry name" value="ENDONUCLEASE_EXONUCLEASE_PHOSPHATASE FAMILY DOMAIN-CONTAINING PROTEIN 1"/>
    <property type="match status" value="1"/>
</dbReference>
<keyword evidence="1" id="KW-0812">Transmembrane</keyword>
<organism evidence="2 3">
    <name type="scientific">Croceitalea dokdonensis DOKDO 023</name>
    <dbReference type="NCBI Taxonomy" id="1300341"/>
    <lineage>
        <taxon>Bacteria</taxon>
        <taxon>Pseudomonadati</taxon>
        <taxon>Bacteroidota</taxon>
        <taxon>Flavobacteriia</taxon>
        <taxon>Flavobacteriales</taxon>
        <taxon>Flavobacteriaceae</taxon>
        <taxon>Croceitalea</taxon>
    </lineage>
</organism>
<keyword evidence="1" id="KW-1133">Transmembrane helix</keyword>